<dbReference type="GO" id="GO:0008408">
    <property type="term" value="F:3'-5' exonuclease activity"/>
    <property type="evidence" value="ECO:0007669"/>
    <property type="project" value="InterPro"/>
</dbReference>
<dbReference type="SUPFAM" id="SSF89550">
    <property type="entry name" value="PHP domain-like"/>
    <property type="match status" value="1"/>
</dbReference>
<evidence type="ECO:0000256" key="3">
    <source>
        <dbReference type="ARBA" id="ARBA00012417"/>
    </source>
</evidence>
<organism evidence="12 13">
    <name type="scientific">Compostibacillus humi</name>
    <dbReference type="NCBI Taxonomy" id="1245525"/>
    <lineage>
        <taxon>Bacteria</taxon>
        <taxon>Bacillati</taxon>
        <taxon>Bacillota</taxon>
        <taxon>Bacilli</taxon>
        <taxon>Bacillales</taxon>
        <taxon>Bacillaceae</taxon>
        <taxon>Compostibacillus</taxon>
    </lineage>
</organism>
<evidence type="ECO:0000256" key="9">
    <source>
        <dbReference type="ARBA" id="ARBA00025611"/>
    </source>
</evidence>
<accession>A0A8J2ZSE8</accession>
<dbReference type="Gene3D" id="1.10.150.870">
    <property type="match status" value="1"/>
</dbReference>
<dbReference type="Pfam" id="PF07733">
    <property type="entry name" value="DNA_pol3_alpha"/>
    <property type="match status" value="1"/>
</dbReference>
<evidence type="ECO:0000256" key="4">
    <source>
        <dbReference type="ARBA" id="ARBA00019114"/>
    </source>
</evidence>
<reference evidence="12" key="2">
    <citation type="submission" date="2020-09" db="EMBL/GenBank/DDBJ databases">
        <authorList>
            <person name="Sun Q."/>
            <person name="Zhou Y."/>
        </authorList>
    </citation>
    <scope>NUCLEOTIDE SEQUENCE</scope>
    <source>
        <strain evidence="12">CGMCC 1.12360</strain>
    </source>
</reference>
<dbReference type="InterPro" id="IPR004013">
    <property type="entry name" value="PHP_dom"/>
</dbReference>
<sequence>MAFTHLYVKSSYSLMNSTISIEKLVTRAKELQFDALALTDENVMYGVIPFYQACKNAGIKPIIGLAVKVMLDGEENECVLLAKNNQGYRALLKISTMMMLKDENYLMPEDLKSYTENLFGILPVANPNVQLRVLTNTLEQLHQYIHPIEIIFPDGHFYLGLDRNRERFVQVLKAMKETYGTKAAAVTEVKYLEEKDVYALDVLLAMKRGTPWDMKLSSQELTGKHLRNPLEMEQLFQQVWPEILAETEWIKEQCHVDIPFHQQLLPSFPVPDGTDAHSYLEKVCWEHVGKRYDRITDEVKERLTYELNVIKSMKFSDYFLIVADFIRFAKEQNILVGPGRGSSASSIVAYVLGITDVDPLDNELLFERFLNLERKTMPDIDVDFSDERRDEVIEYVRNKYGKDHVAQIITFGTFAARSLIRELMKTMDVDGNDRTLILKEIPQQTKQSIGEILKESKTLQELVKSSPKLKALFSIAAKLEGIPRHVSTHAAGVVISEAPLTDYVPLTAGGTGETYLTQFAMNELEAIGLLKMDFLGLRNLTLLEKIMKSIQYRSDADFTFQQIPENDEKTFALLRKGLTNGVFQLESEGMKQVLKELRPTNFEDIVAVNALYRPGPMNFIPVYIDRKHKRAKTTYPHPDLEPILKSTYGVLVYQEQIMQIAHRMAGFSLGEADILRRAVSKKNANLMKQLKASFVQGCIQNGYDVSIAEELFSWIVKFSNYGFPRSHAVAYSKISYQLSYLKAHYPEHFFAELLSSLRNQQEKLPAYIKEMKEMGINLLPPSINHSYGKFSVEGNNIRIGLSSIKGLGHNVVKEILEKRKDGPFRNLFDFCIRVNTDIVNRQSIENLILTGCFDQVYANRASLLATLDKAMDTGELFREFQDQPSLFQDKIDIEADYVPMDDFSLIKKLADEKELLGIYVSSHPLKEIRPLLRKNGYITLQQMGDLVGKRKVKSVGSIQAIRTIRTKRGDSMAFITLSDETDDADGVIFPELYRRVSPWLGEEMIVAIVGKIEERNNKLQWVLDDISLFKEEHLYESEKTRLFIRVSSDEYEKTLTILKRIASNHPGSTDIYIYQQDKKQTYKLSYEFAVQPNYECIQDLKQYFGEDNVVLQKAKQNES</sequence>
<comment type="catalytic activity">
    <reaction evidence="10">
        <text>DNA(n) + a 2'-deoxyribonucleoside 5'-triphosphate = DNA(n+1) + diphosphate</text>
        <dbReference type="Rhea" id="RHEA:22508"/>
        <dbReference type="Rhea" id="RHEA-COMP:17339"/>
        <dbReference type="Rhea" id="RHEA-COMP:17340"/>
        <dbReference type="ChEBI" id="CHEBI:33019"/>
        <dbReference type="ChEBI" id="CHEBI:61560"/>
        <dbReference type="ChEBI" id="CHEBI:173112"/>
        <dbReference type="EC" id="2.7.7.7"/>
    </reaction>
</comment>
<dbReference type="Pfam" id="PF02811">
    <property type="entry name" value="PHP"/>
    <property type="match status" value="1"/>
</dbReference>
<dbReference type="GO" id="GO:0003676">
    <property type="term" value="F:nucleic acid binding"/>
    <property type="evidence" value="ECO:0007669"/>
    <property type="project" value="InterPro"/>
</dbReference>
<keyword evidence="5" id="KW-0808">Transferase</keyword>
<proteinExistence type="inferred from homology"/>
<evidence type="ECO:0000256" key="8">
    <source>
        <dbReference type="ARBA" id="ARBA00022932"/>
    </source>
</evidence>
<dbReference type="Pfam" id="PF14579">
    <property type="entry name" value="HHH_6"/>
    <property type="match status" value="1"/>
</dbReference>
<reference evidence="12" key="1">
    <citation type="journal article" date="2014" name="Int. J. Syst. Evol. Microbiol.">
        <title>Complete genome sequence of Corynebacterium casei LMG S-19264T (=DSM 44701T), isolated from a smear-ripened cheese.</title>
        <authorList>
            <consortium name="US DOE Joint Genome Institute (JGI-PGF)"/>
            <person name="Walter F."/>
            <person name="Albersmeier A."/>
            <person name="Kalinowski J."/>
            <person name="Ruckert C."/>
        </authorList>
    </citation>
    <scope>NUCLEOTIDE SEQUENCE</scope>
    <source>
        <strain evidence="12">CGMCC 1.12360</strain>
    </source>
</reference>
<evidence type="ECO:0000259" key="11">
    <source>
        <dbReference type="SMART" id="SM00481"/>
    </source>
</evidence>
<dbReference type="InterPro" id="IPR011708">
    <property type="entry name" value="DNA_pol3_alpha_NTPase_dom"/>
</dbReference>
<dbReference type="CDD" id="cd07431">
    <property type="entry name" value="PHP_PolIIIA"/>
    <property type="match status" value="1"/>
</dbReference>
<evidence type="ECO:0000256" key="5">
    <source>
        <dbReference type="ARBA" id="ARBA00022679"/>
    </source>
</evidence>
<dbReference type="InterPro" id="IPR016195">
    <property type="entry name" value="Pol/histidinol_Pase-like"/>
</dbReference>
<dbReference type="InterPro" id="IPR004805">
    <property type="entry name" value="DnaE2/DnaE/PolC"/>
</dbReference>
<name>A0A8J2ZSE8_9BACI</name>
<dbReference type="AlphaFoldDB" id="A0A8J2ZSE8"/>
<dbReference type="PANTHER" id="PTHR32294:SF0">
    <property type="entry name" value="DNA POLYMERASE III SUBUNIT ALPHA"/>
    <property type="match status" value="1"/>
</dbReference>
<dbReference type="Proteomes" id="UP000602050">
    <property type="component" value="Unassembled WGS sequence"/>
</dbReference>
<comment type="subcellular location">
    <subcellularLocation>
        <location evidence="1">Cytoplasm</location>
    </subcellularLocation>
</comment>
<evidence type="ECO:0000313" key="13">
    <source>
        <dbReference type="Proteomes" id="UP000602050"/>
    </source>
</evidence>
<dbReference type="RefSeq" id="WP_188391851.1">
    <property type="nucleotide sequence ID" value="NZ_BMEV01000024.1"/>
</dbReference>
<protein>
    <recommendedName>
        <fullName evidence="4">DNA polymerase III subunit alpha</fullName>
        <ecNumber evidence="3">2.7.7.7</ecNumber>
    </recommendedName>
</protein>
<evidence type="ECO:0000256" key="10">
    <source>
        <dbReference type="ARBA" id="ARBA00049244"/>
    </source>
</evidence>
<dbReference type="InterPro" id="IPR041931">
    <property type="entry name" value="DNA_pol3_alpha_thumb_dom"/>
</dbReference>
<dbReference type="CDD" id="cd04485">
    <property type="entry name" value="DnaE_OBF"/>
    <property type="match status" value="1"/>
</dbReference>
<comment type="caution">
    <text evidence="12">The sequence shown here is derived from an EMBL/GenBank/DDBJ whole genome shotgun (WGS) entry which is preliminary data.</text>
</comment>
<keyword evidence="13" id="KW-1185">Reference proteome</keyword>
<dbReference type="InterPro" id="IPR004365">
    <property type="entry name" value="NA-bd_OB_tRNA"/>
</dbReference>
<dbReference type="EMBL" id="BMEV01000024">
    <property type="protein sequence ID" value="GGH75706.1"/>
    <property type="molecule type" value="Genomic_DNA"/>
</dbReference>
<keyword evidence="6" id="KW-0548">Nucleotidyltransferase</keyword>
<evidence type="ECO:0000256" key="1">
    <source>
        <dbReference type="ARBA" id="ARBA00004496"/>
    </source>
</evidence>
<dbReference type="EC" id="2.7.7.7" evidence="3"/>
<evidence type="ECO:0000256" key="6">
    <source>
        <dbReference type="ARBA" id="ARBA00022695"/>
    </source>
</evidence>
<dbReference type="Gene3D" id="3.20.20.140">
    <property type="entry name" value="Metal-dependent hydrolases"/>
    <property type="match status" value="1"/>
</dbReference>
<keyword evidence="7" id="KW-0235">DNA replication</keyword>
<feature type="domain" description="Polymerase/histidinol phosphatase N-terminal" evidence="11">
    <location>
        <begin position="4"/>
        <end position="71"/>
    </location>
</feature>
<dbReference type="Gene3D" id="1.10.10.1600">
    <property type="entry name" value="Bacterial DNA polymerase III alpha subunit, thumb domain"/>
    <property type="match status" value="1"/>
</dbReference>
<dbReference type="SMART" id="SM00481">
    <property type="entry name" value="POLIIIAc"/>
    <property type="match status" value="1"/>
</dbReference>
<keyword evidence="8" id="KW-0239">DNA-directed DNA polymerase</keyword>
<dbReference type="NCBIfam" id="NF004226">
    <property type="entry name" value="PRK05673.1"/>
    <property type="match status" value="1"/>
</dbReference>
<evidence type="ECO:0000313" key="12">
    <source>
        <dbReference type="EMBL" id="GGH75706.1"/>
    </source>
</evidence>
<dbReference type="GO" id="GO:0003887">
    <property type="term" value="F:DNA-directed DNA polymerase activity"/>
    <property type="evidence" value="ECO:0007669"/>
    <property type="project" value="UniProtKB-KW"/>
</dbReference>
<dbReference type="Pfam" id="PF17657">
    <property type="entry name" value="DNA_pol3_finger"/>
    <property type="match status" value="1"/>
</dbReference>
<dbReference type="NCBIfam" id="TIGR00594">
    <property type="entry name" value="polc"/>
    <property type="match status" value="1"/>
</dbReference>
<evidence type="ECO:0000256" key="2">
    <source>
        <dbReference type="ARBA" id="ARBA00009496"/>
    </source>
</evidence>
<dbReference type="GO" id="GO:0006260">
    <property type="term" value="P:DNA replication"/>
    <property type="evidence" value="ECO:0007669"/>
    <property type="project" value="UniProtKB-KW"/>
</dbReference>
<dbReference type="InterPro" id="IPR003141">
    <property type="entry name" value="Pol/His_phosphatase_N"/>
</dbReference>
<dbReference type="Pfam" id="PF01336">
    <property type="entry name" value="tRNA_anti-codon"/>
    <property type="match status" value="1"/>
</dbReference>
<dbReference type="InterPro" id="IPR040982">
    <property type="entry name" value="DNA_pol3_finger"/>
</dbReference>
<dbReference type="PANTHER" id="PTHR32294">
    <property type="entry name" value="DNA POLYMERASE III SUBUNIT ALPHA"/>
    <property type="match status" value="1"/>
</dbReference>
<comment type="function">
    <text evidence="9">DNA polymerase III is a complex, multichain enzyme responsible for most of the replicative synthesis in bacteria. This DNA polymerase also exhibits 3' to 5' exonuclease activity. The alpha chain is the DNA polymerase.</text>
</comment>
<dbReference type="InterPro" id="IPR029460">
    <property type="entry name" value="DNAPol_HHH"/>
</dbReference>
<dbReference type="GO" id="GO:0005737">
    <property type="term" value="C:cytoplasm"/>
    <property type="evidence" value="ECO:0007669"/>
    <property type="project" value="UniProtKB-SubCell"/>
</dbReference>
<comment type="similarity">
    <text evidence="2">Belongs to the DNA polymerase type-C family. DnaE subfamily.</text>
</comment>
<evidence type="ECO:0000256" key="7">
    <source>
        <dbReference type="ARBA" id="ARBA00022705"/>
    </source>
</evidence>
<gene>
    <name evidence="12" type="primary">dnaE</name>
    <name evidence="12" type="ORF">GCM10010978_15820</name>
</gene>